<organism evidence="2 3">
    <name type="scientific">Candidatus Raymondbacteria bacterium RIFOXYD12_FULL_49_13</name>
    <dbReference type="NCBI Taxonomy" id="1817890"/>
    <lineage>
        <taxon>Bacteria</taxon>
        <taxon>Raymondiibacteriota</taxon>
    </lineage>
</organism>
<dbReference type="AlphaFoldDB" id="A0A1F7F428"/>
<feature type="domain" description="Glycosyltransferase 2-like" evidence="1">
    <location>
        <begin position="5"/>
        <end position="162"/>
    </location>
</feature>
<dbReference type="CDD" id="cd04179">
    <property type="entry name" value="DPM_DPG-synthase_like"/>
    <property type="match status" value="1"/>
</dbReference>
<dbReference type="InterPro" id="IPR050256">
    <property type="entry name" value="Glycosyltransferase_2"/>
</dbReference>
<reference evidence="2 3" key="1">
    <citation type="journal article" date="2016" name="Nat. Commun.">
        <title>Thousands of microbial genomes shed light on interconnected biogeochemical processes in an aquifer system.</title>
        <authorList>
            <person name="Anantharaman K."/>
            <person name="Brown C.T."/>
            <person name="Hug L.A."/>
            <person name="Sharon I."/>
            <person name="Castelle C.J."/>
            <person name="Probst A.J."/>
            <person name="Thomas B.C."/>
            <person name="Singh A."/>
            <person name="Wilkins M.J."/>
            <person name="Karaoz U."/>
            <person name="Brodie E.L."/>
            <person name="Williams K.H."/>
            <person name="Hubbard S.S."/>
            <person name="Banfield J.F."/>
        </authorList>
    </citation>
    <scope>NUCLEOTIDE SEQUENCE [LARGE SCALE GENOMIC DNA]</scope>
</reference>
<evidence type="ECO:0000313" key="3">
    <source>
        <dbReference type="Proteomes" id="UP000179243"/>
    </source>
</evidence>
<protein>
    <recommendedName>
        <fullName evidence="1">Glycosyltransferase 2-like domain-containing protein</fullName>
    </recommendedName>
</protein>
<dbReference type="SUPFAM" id="SSF53448">
    <property type="entry name" value="Nucleotide-diphospho-sugar transferases"/>
    <property type="match status" value="1"/>
</dbReference>
<dbReference type="EMBL" id="MFYX01000127">
    <property type="protein sequence ID" value="OGK01322.1"/>
    <property type="molecule type" value="Genomic_DNA"/>
</dbReference>
<accession>A0A1F7F428</accession>
<gene>
    <name evidence="2" type="ORF">A2519_13050</name>
</gene>
<proteinExistence type="predicted"/>
<dbReference type="InterPro" id="IPR001173">
    <property type="entry name" value="Glyco_trans_2-like"/>
</dbReference>
<name>A0A1F7F428_UNCRA</name>
<dbReference type="PANTHER" id="PTHR48090">
    <property type="entry name" value="UNDECAPRENYL-PHOSPHATE 4-DEOXY-4-FORMAMIDO-L-ARABINOSE TRANSFERASE-RELATED"/>
    <property type="match status" value="1"/>
</dbReference>
<dbReference type="Pfam" id="PF00535">
    <property type="entry name" value="Glycos_transf_2"/>
    <property type="match status" value="1"/>
</dbReference>
<dbReference type="Gene3D" id="3.90.550.10">
    <property type="entry name" value="Spore Coat Polysaccharide Biosynthesis Protein SpsA, Chain A"/>
    <property type="match status" value="1"/>
</dbReference>
<sequence length="238" mass="26006">MKAIIIIPAFNEAEGIASLTKSIQRELPGIDILCVNDGSADDTAARALSAGVLCITHPFNMGIGAAVRTGMEYARLHGYDIAVRVDGDGQHPAHQITRILGPVEAGACDMAVGSRYLDSEGFKSGALRQWGSRVFKLLLRLIIGETITDPTSGFFCANRAVIAALAHYYPREYPEIESVVLLKRAGFSLREVAVHMAPRIWGASSITPLRSFLYMATVIFAVALEPFKKNPYVRRDQW</sequence>
<dbReference type="InterPro" id="IPR029044">
    <property type="entry name" value="Nucleotide-diphossugar_trans"/>
</dbReference>
<evidence type="ECO:0000313" key="2">
    <source>
        <dbReference type="EMBL" id="OGK01322.1"/>
    </source>
</evidence>
<comment type="caution">
    <text evidence="2">The sequence shown here is derived from an EMBL/GenBank/DDBJ whole genome shotgun (WGS) entry which is preliminary data.</text>
</comment>
<evidence type="ECO:0000259" key="1">
    <source>
        <dbReference type="Pfam" id="PF00535"/>
    </source>
</evidence>
<dbReference type="Proteomes" id="UP000179243">
    <property type="component" value="Unassembled WGS sequence"/>
</dbReference>
<dbReference type="PANTHER" id="PTHR48090:SF7">
    <property type="entry name" value="RFBJ PROTEIN"/>
    <property type="match status" value="1"/>
</dbReference>